<comment type="caution">
    <text evidence="2">The sequence shown here is derived from an EMBL/GenBank/DDBJ whole genome shotgun (WGS) entry which is preliminary data.</text>
</comment>
<dbReference type="InterPro" id="IPR055270">
    <property type="entry name" value="Glyco_tran_10_C"/>
</dbReference>
<feature type="domain" description="Fucosyltransferase C-terminal" evidence="1">
    <location>
        <begin position="5"/>
        <end position="53"/>
    </location>
</feature>
<evidence type="ECO:0000313" key="2">
    <source>
        <dbReference type="EMBL" id="KKK85141.1"/>
    </source>
</evidence>
<proteinExistence type="predicted"/>
<dbReference type="EMBL" id="LAZR01051448">
    <property type="protein sequence ID" value="KKK85141.1"/>
    <property type="molecule type" value="Genomic_DNA"/>
</dbReference>
<sequence length="104" mass="12691">DLAYREYKYSFVCENGSIKNYITARFFDCMLNWSLPIYWGATNVYDYFPKDSLYTFDLRTESIDKLYEITQKPITEKNIKAMREARQLILHQYNVWERIYKIIT</sequence>
<dbReference type="SUPFAM" id="SSF53756">
    <property type="entry name" value="UDP-Glycosyltransferase/glycogen phosphorylase"/>
    <property type="match status" value="1"/>
</dbReference>
<dbReference type="AlphaFoldDB" id="A0A0F9BL69"/>
<evidence type="ECO:0000259" key="1">
    <source>
        <dbReference type="Pfam" id="PF00852"/>
    </source>
</evidence>
<dbReference type="Gene3D" id="3.40.50.11660">
    <property type="entry name" value="Glycosyl transferase family 10, C-terminal domain"/>
    <property type="match status" value="1"/>
</dbReference>
<protein>
    <recommendedName>
        <fullName evidence="1">Fucosyltransferase C-terminal domain-containing protein</fullName>
    </recommendedName>
</protein>
<name>A0A0F9BL69_9ZZZZ</name>
<organism evidence="2">
    <name type="scientific">marine sediment metagenome</name>
    <dbReference type="NCBI Taxonomy" id="412755"/>
    <lineage>
        <taxon>unclassified sequences</taxon>
        <taxon>metagenomes</taxon>
        <taxon>ecological metagenomes</taxon>
    </lineage>
</organism>
<reference evidence="2" key="1">
    <citation type="journal article" date="2015" name="Nature">
        <title>Complex archaea that bridge the gap between prokaryotes and eukaryotes.</title>
        <authorList>
            <person name="Spang A."/>
            <person name="Saw J.H."/>
            <person name="Jorgensen S.L."/>
            <person name="Zaremba-Niedzwiedzka K."/>
            <person name="Martijn J."/>
            <person name="Lind A.E."/>
            <person name="van Eijk R."/>
            <person name="Schleper C."/>
            <person name="Guy L."/>
            <person name="Ettema T.J."/>
        </authorList>
    </citation>
    <scope>NUCLEOTIDE SEQUENCE</scope>
</reference>
<dbReference type="InterPro" id="IPR038577">
    <property type="entry name" value="GT10-like_C_sf"/>
</dbReference>
<accession>A0A0F9BL69</accession>
<feature type="non-terminal residue" evidence="2">
    <location>
        <position position="1"/>
    </location>
</feature>
<dbReference type="Pfam" id="PF00852">
    <property type="entry name" value="Glyco_transf_10"/>
    <property type="match status" value="1"/>
</dbReference>
<gene>
    <name evidence="2" type="ORF">LCGC14_2776260</name>
</gene>